<dbReference type="PANTHER" id="PTHR16305:SF28">
    <property type="entry name" value="GUANYLATE CYCLASE DOMAIN-CONTAINING PROTEIN"/>
    <property type="match status" value="1"/>
</dbReference>
<gene>
    <name evidence="5" type="ORF">JOF56_006721</name>
</gene>
<accession>A0ABS4TR35</accession>
<dbReference type="RefSeq" id="WP_209643410.1">
    <property type="nucleotide sequence ID" value="NZ_JAGINW010000001.1"/>
</dbReference>
<evidence type="ECO:0000256" key="1">
    <source>
        <dbReference type="ARBA" id="ARBA00022741"/>
    </source>
</evidence>
<dbReference type="InterPro" id="IPR041664">
    <property type="entry name" value="AAA_16"/>
</dbReference>
<dbReference type="Gene3D" id="1.25.40.10">
    <property type="entry name" value="Tetratricopeptide repeat domain"/>
    <property type="match status" value="2"/>
</dbReference>
<evidence type="ECO:0000259" key="4">
    <source>
        <dbReference type="Pfam" id="PF13191"/>
    </source>
</evidence>
<dbReference type="SUPFAM" id="SSF48452">
    <property type="entry name" value="TPR-like"/>
    <property type="match status" value="1"/>
</dbReference>
<keyword evidence="3" id="KW-0175">Coiled coil</keyword>
<dbReference type="PANTHER" id="PTHR16305">
    <property type="entry name" value="TESTICULAR SOLUBLE ADENYLYL CYCLASE"/>
    <property type="match status" value="1"/>
</dbReference>
<comment type="caution">
    <text evidence="5">The sequence shown here is derived from an EMBL/GenBank/DDBJ whole genome shotgun (WGS) entry which is preliminary data.</text>
</comment>
<feature type="coiled-coil region" evidence="3">
    <location>
        <begin position="927"/>
        <end position="954"/>
    </location>
</feature>
<dbReference type="Proteomes" id="UP001519332">
    <property type="component" value="Unassembled WGS sequence"/>
</dbReference>
<organism evidence="5 6">
    <name type="scientific">Kibdelosporangium banguiense</name>
    <dbReference type="NCBI Taxonomy" id="1365924"/>
    <lineage>
        <taxon>Bacteria</taxon>
        <taxon>Bacillati</taxon>
        <taxon>Actinomycetota</taxon>
        <taxon>Actinomycetes</taxon>
        <taxon>Pseudonocardiales</taxon>
        <taxon>Pseudonocardiaceae</taxon>
        <taxon>Kibdelosporangium</taxon>
    </lineage>
</organism>
<name>A0ABS4TR35_9PSEU</name>
<keyword evidence="2" id="KW-0067">ATP-binding</keyword>
<sequence>MVATFVGRAHELAVLADARKSAASGRRQLVVVTGEAGVGKTWFAEQASAAAERDGFEVIWGRCWPHGGAPALWPWPAALPALAGPAGAELLAADSGRDHVDPERFARFAAVADLLTKARARTPTMIVIDDVHYADESALLLTRFLATALDRLPLVMVLTRRNTPSVSSDAAESLLRELQSGATTVALRPFDVNDVAALLDAHGQASPDPLAATTLLRVTGGSPLYLARAVDLGWTGSGPATLEHAITEAVTRLDPEHQRILAFTALLGVDGSVSEVAGIAGCSPAEVMDALVAAEAKGLVDLTPNGCTYHDLVREAALDQFDTTQLLDAHARAVTILHGNPERVAHHALVAAMRSDKDAEIAIDACRAAAESLRRGYAYERAADLLGRAVSLAQHRRDLPGRAELLVEHADAVLACGRLNDARVAFDEATDAAEQAGDPVLMARAVLGLGGVWVHEYRNAAVRAHVLARQRAALMALPQSERALRARLTVRLAAEAVYEGEAVEEALDALRRARAVGDPHTLADALSLTHHALLSPEHAAMRLPLAEEQIAAASAAGDGILALFGLLWRTTDLFLLGDPSAERSLTELRQRSATLGVASTGYIVTCMDVMRLIRAGKFDEAEAATGPCLQEGLEVGDADATGYYAAQLLDIRWLQGRDAELADLVTQTLSSATLAVGEYGFRASAVMVLARDGRMSEARAVLAPILDVGLVNVPRSSTWLAAMVALVEAAVILNDPWLASEVADLLRPFADLPVTVSLGVCCLGSVSSALGLASLLTGDPTAAVAHLEKAVRVNVRIDNRPAAAISRAQLAKALVARGKPGDLGQARALLTQAIGEAHSMGMTKRVDEWTAQADSLTPSNTPAVLQWTSGAGWAVRTGNARFPLPELVGLDYLARLLERPGQDLAAVDLVGSAVLAGRQELLDDTAVEAYRRRVRDLDKAIDDAEADEDLAKAERLRSERDAVADELIRAMGLGGRVRGFATSPERARTAVRKAIKRALDTISEHNPVLGGELNTAITTGTSCRYTPDSRQWTVRR</sequence>
<evidence type="ECO:0000256" key="2">
    <source>
        <dbReference type="ARBA" id="ARBA00022840"/>
    </source>
</evidence>
<dbReference type="SUPFAM" id="SSF52540">
    <property type="entry name" value="P-loop containing nucleoside triphosphate hydrolases"/>
    <property type="match status" value="1"/>
</dbReference>
<dbReference type="InterPro" id="IPR027417">
    <property type="entry name" value="P-loop_NTPase"/>
</dbReference>
<dbReference type="EMBL" id="JAGINW010000001">
    <property type="protein sequence ID" value="MBP2326336.1"/>
    <property type="molecule type" value="Genomic_DNA"/>
</dbReference>
<protein>
    <submittedName>
        <fullName evidence="5">Tetratricopeptide (TPR) repeat protein</fullName>
    </submittedName>
</protein>
<reference evidence="5 6" key="1">
    <citation type="submission" date="2021-03" db="EMBL/GenBank/DDBJ databases">
        <title>Sequencing the genomes of 1000 actinobacteria strains.</title>
        <authorList>
            <person name="Klenk H.-P."/>
        </authorList>
    </citation>
    <scope>NUCLEOTIDE SEQUENCE [LARGE SCALE GENOMIC DNA]</scope>
    <source>
        <strain evidence="5 6">DSM 46670</strain>
    </source>
</reference>
<keyword evidence="1" id="KW-0547">Nucleotide-binding</keyword>
<proteinExistence type="predicted"/>
<keyword evidence="6" id="KW-1185">Reference proteome</keyword>
<dbReference type="Gene3D" id="3.40.50.300">
    <property type="entry name" value="P-loop containing nucleotide triphosphate hydrolases"/>
    <property type="match status" value="1"/>
</dbReference>
<evidence type="ECO:0000313" key="6">
    <source>
        <dbReference type="Proteomes" id="UP001519332"/>
    </source>
</evidence>
<evidence type="ECO:0000256" key="3">
    <source>
        <dbReference type="SAM" id="Coils"/>
    </source>
</evidence>
<dbReference type="Pfam" id="PF13191">
    <property type="entry name" value="AAA_16"/>
    <property type="match status" value="1"/>
</dbReference>
<feature type="domain" description="Orc1-like AAA ATPase" evidence="4">
    <location>
        <begin position="4"/>
        <end position="157"/>
    </location>
</feature>
<evidence type="ECO:0000313" key="5">
    <source>
        <dbReference type="EMBL" id="MBP2326336.1"/>
    </source>
</evidence>
<dbReference type="InterPro" id="IPR011990">
    <property type="entry name" value="TPR-like_helical_dom_sf"/>
</dbReference>